<name>A0A9P0TGJ6_PIEBR</name>
<keyword evidence="1" id="KW-0812">Transmembrane</keyword>
<evidence type="ECO:0000313" key="3">
    <source>
        <dbReference type="Proteomes" id="UP001152562"/>
    </source>
</evidence>
<dbReference type="EMBL" id="CALOZG010000021">
    <property type="protein sequence ID" value="CAH4031953.1"/>
    <property type="molecule type" value="Genomic_DNA"/>
</dbReference>
<feature type="transmembrane region" description="Helical" evidence="1">
    <location>
        <begin position="91"/>
        <end position="112"/>
    </location>
</feature>
<evidence type="ECO:0000256" key="1">
    <source>
        <dbReference type="SAM" id="Phobius"/>
    </source>
</evidence>
<accession>A0A9P0TGJ6</accession>
<keyword evidence="3" id="KW-1185">Reference proteome</keyword>
<reference evidence="2" key="1">
    <citation type="submission" date="2022-05" db="EMBL/GenBank/DDBJ databases">
        <authorList>
            <person name="Okamura Y."/>
        </authorList>
    </citation>
    <scope>NUCLEOTIDE SEQUENCE</scope>
</reference>
<evidence type="ECO:0000313" key="2">
    <source>
        <dbReference type="EMBL" id="CAH4031953.1"/>
    </source>
</evidence>
<comment type="caution">
    <text evidence="2">The sequence shown here is derived from an EMBL/GenBank/DDBJ whole genome shotgun (WGS) entry which is preliminary data.</text>
</comment>
<keyword evidence="1" id="KW-0472">Membrane</keyword>
<proteinExistence type="predicted"/>
<dbReference type="AlphaFoldDB" id="A0A9P0TGJ6"/>
<keyword evidence="1" id="KW-1133">Transmembrane helix</keyword>
<gene>
    <name evidence="2" type="ORF">PIBRA_LOCUS8404</name>
</gene>
<sequence length="113" mass="13048">MSTYHTNTVARKLHIITSYNQVFITQFNLSFGYPKRDTCATCDAGHPNEECKSNYYSAVEAMQGDRRKLTRDGDIVYVTMDLQQTMPLPKLMIAFDFTCVNCGFTTWLFMFVM</sequence>
<organism evidence="2 3">
    <name type="scientific">Pieris brassicae</name>
    <name type="common">White butterfly</name>
    <name type="synonym">Large white butterfly</name>
    <dbReference type="NCBI Taxonomy" id="7116"/>
    <lineage>
        <taxon>Eukaryota</taxon>
        <taxon>Metazoa</taxon>
        <taxon>Ecdysozoa</taxon>
        <taxon>Arthropoda</taxon>
        <taxon>Hexapoda</taxon>
        <taxon>Insecta</taxon>
        <taxon>Pterygota</taxon>
        <taxon>Neoptera</taxon>
        <taxon>Endopterygota</taxon>
        <taxon>Lepidoptera</taxon>
        <taxon>Glossata</taxon>
        <taxon>Ditrysia</taxon>
        <taxon>Papilionoidea</taxon>
        <taxon>Pieridae</taxon>
        <taxon>Pierinae</taxon>
        <taxon>Pieris</taxon>
    </lineage>
</organism>
<dbReference type="Proteomes" id="UP001152562">
    <property type="component" value="Unassembled WGS sequence"/>
</dbReference>
<protein>
    <submittedName>
        <fullName evidence="2">Uncharacterized protein</fullName>
    </submittedName>
</protein>